<dbReference type="PANTHER" id="PTHR37460">
    <property type="entry name" value="ENDONUCLEASE III"/>
    <property type="match status" value="1"/>
</dbReference>
<dbReference type="EMBL" id="RKLV01000005">
    <property type="protein sequence ID" value="MCX2818967.1"/>
    <property type="molecule type" value="Genomic_DNA"/>
</dbReference>
<dbReference type="Proteomes" id="UP001149411">
    <property type="component" value="Unassembled WGS sequence"/>
</dbReference>
<proteinExistence type="predicted"/>
<gene>
    <name evidence="1" type="ORF">EGH25_06335</name>
</gene>
<protein>
    <submittedName>
        <fullName evidence="1">GIY-YIG nuclease family protein</fullName>
    </submittedName>
</protein>
<accession>A0A9Q4C335</accession>
<dbReference type="Pfam" id="PF01986">
    <property type="entry name" value="DUF123"/>
    <property type="match status" value="1"/>
</dbReference>
<dbReference type="PANTHER" id="PTHR37460:SF1">
    <property type="entry name" value="ENDONUCLEASE III"/>
    <property type="match status" value="1"/>
</dbReference>
<dbReference type="AlphaFoldDB" id="A0A9Q4C335"/>
<keyword evidence="2" id="KW-1185">Reference proteome</keyword>
<comment type="caution">
    <text evidence="1">The sequence shown here is derived from an EMBL/GenBank/DDBJ whole genome shotgun (WGS) entry which is preliminary data.</text>
</comment>
<sequence>MSDGGFPDKGTYTLVIRVEEPTTVTVGALGDIGFDDGVYAYTGSAFGTGGLSRVDRHKRVASGENDARHWHIDYLLGDDATALVSAIVTDENAECEIARSIDGEPVLDFGCSDCSCRSHLKLTTQDSAETVYGGRDTWTRRFR</sequence>
<dbReference type="CDD" id="cd10441">
    <property type="entry name" value="GIY-YIG_COG1833"/>
    <property type="match status" value="1"/>
</dbReference>
<evidence type="ECO:0000313" key="2">
    <source>
        <dbReference type="Proteomes" id="UP001149411"/>
    </source>
</evidence>
<organism evidence="1 2">
    <name type="scientific">Halorutilus salinus</name>
    <dbReference type="NCBI Taxonomy" id="2487751"/>
    <lineage>
        <taxon>Archaea</taxon>
        <taxon>Methanobacteriati</taxon>
        <taxon>Methanobacteriota</taxon>
        <taxon>Stenosarchaea group</taxon>
        <taxon>Halobacteria</taxon>
        <taxon>Halorutilales</taxon>
        <taxon>Halorutilaceae</taxon>
        <taxon>Halorutilus</taxon>
    </lineage>
</organism>
<dbReference type="InterPro" id="IPR002837">
    <property type="entry name" value="DUF123"/>
</dbReference>
<evidence type="ECO:0000313" key="1">
    <source>
        <dbReference type="EMBL" id="MCX2818967.1"/>
    </source>
</evidence>
<reference evidence="1" key="1">
    <citation type="submission" date="2022-09" db="EMBL/GenBank/DDBJ databases">
        <title>Haloadaptaus new haloarchaeum isolated from saline soil.</title>
        <authorList>
            <person name="Duran-Viseras A."/>
            <person name="Sanchez-Porro C."/>
            <person name="Ventosa A."/>
        </authorList>
    </citation>
    <scope>NUCLEOTIDE SEQUENCE</scope>
    <source>
        <strain evidence="1">F3-133</strain>
    </source>
</reference>
<dbReference type="RefSeq" id="WP_266086814.1">
    <property type="nucleotide sequence ID" value="NZ_RKLV01000005.1"/>
</dbReference>
<name>A0A9Q4C335_9EURY</name>